<keyword evidence="1" id="KW-1133">Transmembrane helix</keyword>
<accession>A0A8S1EN58</accession>
<keyword evidence="1" id="KW-0472">Membrane</keyword>
<reference evidence="2 3" key="1">
    <citation type="submission" date="2020-04" db="EMBL/GenBank/DDBJ databases">
        <authorList>
            <person name="Laetsch R D."/>
            <person name="Stevens L."/>
            <person name="Kumar S."/>
            <person name="Blaxter L. M."/>
        </authorList>
    </citation>
    <scope>NUCLEOTIDE SEQUENCE [LARGE SCALE GENOMIC DNA]</scope>
</reference>
<keyword evidence="3" id="KW-1185">Reference proteome</keyword>
<proteinExistence type="predicted"/>
<keyword evidence="1" id="KW-0812">Transmembrane</keyword>
<protein>
    <submittedName>
        <fullName evidence="2">Uncharacterized protein</fullName>
    </submittedName>
</protein>
<name>A0A8S1EN58_9PELO</name>
<feature type="transmembrane region" description="Helical" evidence="1">
    <location>
        <begin position="201"/>
        <end position="221"/>
    </location>
</feature>
<dbReference type="Proteomes" id="UP000494206">
    <property type="component" value="Unassembled WGS sequence"/>
</dbReference>
<gene>
    <name evidence="2" type="ORF">CBOVIS_LOCUS3770</name>
</gene>
<feature type="transmembrane region" description="Helical" evidence="1">
    <location>
        <begin position="233"/>
        <end position="256"/>
    </location>
</feature>
<dbReference type="EMBL" id="CADEPM010000002">
    <property type="protein sequence ID" value="CAB3400949.1"/>
    <property type="molecule type" value="Genomic_DNA"/>
</dbReference>
<dbReference type="OrthoDB" id="1676488at2759"/>
<sequence length="354" mass="40175">MTDTYQERPYLGADELNTMTINRNVGLPSLKKTCFIQPKSTGFASLFLQFGLLIVSGLTAIFFFYHVGGYEYMEWNENSTILQPVHHYHGDEFIETEISIPLNNPVIIEPATNAPEPDDSLVSTTNRSLEFINATIANNMRDDKKNTVVDDDESISNIIESLLGDSGLDNATFGIEQVPMTTVVIAGIEFDWLEVIRISTLVYLAICLGWFFTMFLFICTIRCEILDTAILNLIILITIVLYLLVHSVLIGALLFFQTQMSWRTMAITIGSIVILSCCAFLGSICVALNFGWVRYIDYMHNTRKCMCLGMIVRLIKRNKRQNMPDSYSMPERRPEPTNNIQYETDVPIQQFSAF</sequence>
<evidence type="ECO:0000256" key="1">
    <source>
        <dbReference type="SAM" id="Phobius"/>
    </source>
</evidence>
<dbReference type="AlphaFoldDB" id="A0A8S1EN58"/>
<feature type="transmembrane region" description="Helical" evidence="1">
    <location>
        <begin position="46"/>
        <end position="67"/>
    </location>
</feature>
<organism evidence="2 3">
    <name type="scientific">Caenorhabditis bovis</name>
    <dbReference type="NCBI Taxonomy" id="2654633"/>
    <lineage>
        <taxon>Eukaryota</taxon>
        <taxon>Metazoa</taxon>
        <taxon>Ecdysozoa</taxon>
        <taxon>Nematoda</taxon>
        <taxon>Chromadorea</taxon>
        <taxon>Rhabditida</taxon>
        <taxon>Rhabditina</taxon>
        <taxon>Rhabditomorpha</taxon>
        <taxon>Rhabditoidea</taxon>
        <taxon>Rhabditidae</taxon>
        <taxon>Peloderinae</taxon>
        <taxon>Caenorhabditis</taxon>
    </lineage>
</organism>
<comment type="caution">
    <text evidence="2">The sequence shown here is derived from an EMBL/GenBank/DDBJ whole genome shotgun (WGS) entry which is preliminary data.</text>
</comment>
<evidence type="ECO:0000313" key="2">
    <source>
        <dbReference type="EMBL" id="CAB3400949.1"/>
    </source>
</evidence>
<evidence type="ECO:0000313" key="3">
    <source>
        <dbReference type="Proteomes" id="UP000494206"/>
    </source>
</evidence>
<feature type="transmembrane region" description="Helical" evidence="1">
    <location>
        <begin position="268"/>
        <end position="293"/>
    </location>
</feature>